<proteinExistence type="predicted"/>
<accession>A0A9Q1JLM0</accession>
<evidence type="ECO:0000313" key="3">
    <source>
        <dbReference type="EMBL" id="KAJ8423768.1"/>
    </source>
</evidence>
<protein>
    <submittedName>
        <fullName evidence="3">Uncharacterized protein</fullName>
    </submittedName>
</protein>
<reference evidence="3" key="1">
    <citation type="submission" date="2022-04" db="EMBL/GenBank/DDBJ databases">
        <title>Carnegiea gigantea Genome sequencing and assembly v2.</title>
        <authorList>
            <person name="Copetti D."/>
            <person name="Sanderson M.J."/>
            <person name="Burquez A."/>
            <person name="Wojciechowski M.F."/>
        </authorList>
    </citation>
    <scope>NUCLEOTIDE SEQUENCE</scope>
    <source>
        <strain evidence="3">SGP5-SGP5p</strain>
        <tissue evidence="3">Aerial part</tissue>
    </source>
</reference>
<feature type="signal peptide" evidence="2">
    <location>
        <begin position="1"/>
        <end position="21"/>
    </location>
</feature>
<evidence type="ECO:0000256" key="1">
    <source>
        <dbReference type="SAM" id="MobiDB-lite"/>
    </source>
</evidence>
<feature type="compositionally biased region" description="Polar residues" evidence="1">
    <location>
        <begin position="134"/>
        <end position="146"/>
    </location>
</feature>
<keyword evidence="2" id="KW-0732">Signal</keyword>
<dbReference type="Proteomes" id="UP001153076">
    <property type="component" value="Unassembled WGS sequence"/>
</dbReference>
<evidence type="ECO:0000313" key="4">
    <source>
        <dbReference type="Proteomes" id="UP001153076"/>
    </source>
</evidence>
<name>A0A9Q1JLM0_9CARY</name>
<feature type="chain" id="PRO_5040157852" evidence="2">
    <location>
        <begin position="22"/>
        <end position="161"/>
    </location>
</feature>
<feature type="region of interest" description="Disordered" evidence="1">
    <location>
        <begin position="126"/>
        <end position="161"/>
    </location>
</feature>
<dbReference type="AlphaFoldDB" id="A0A9Q1JLM0"/>
<evidence type="ECO:0000256" key="2">
    <source>
        <dbReference type="SAM" id="SignalP"/>
    </source>
</evidence>
<keyword evidence="4" id="KW-1185">Reference proteome</keyword>
<dbReference type="EMBL" id="JAKOGI010001870">
    <property type="protein sequence ID" value="KAJ8423768.1"/>
    <property type="molecule type" value="Genomic_DNA"/>
</dbReference>
<comment type="caution">
    <text evidence="3">The sequence shown here is derived from an EMBL/GenBank/DDBJ whole genome shotgun (WGS) entry which is preliminary data.</text>
</comment>
<sequence length="161" mass="17653">MATVLMRSGFIVLIIRGPGLAIQRCSPLVAQAVLFSCKWVKLHQLRVPPLALGKMTIRYILDVCFKVAFHTEGIKCQSHQELLKELGTLLASSPIALVLSLGQLLLFDLCLGLPPLLTFVTISKNRPRGRGSASLRQKQTTSTSLPSALEQRPEKHSNVIS</sequence>
<organism evidence="3 4">
    <name type="scientific">Carnegiea gigantea</name>
    <dbReference type="NCBI Taxonomy" id="171969"/>
    <lineage>
        <taxon>Eukaryota</taxon>
        <taxon>Viridiplantae</taxon>
        <taxon>Streptophyta</taxon>
        <taxon>Embryophyta</taxon>
        <taxon>Tracheophyta</taxon>
        <taxon>Spermatophyta</taxon>
        <taxon>Magnoliopsida</taxon>
        <taxon>eudicotyledons</taxon>
        <taxon>Gunneridae</taxon>
        <taxon>Pentapetalae</taxon>
        <taxon>Caryophyllales</taxon>
        <taxon>Cactineae</taxon>
        <taxon>Cactaceae</taxon>
        <taxon>Cactoideae</taxon>
        <taxon>Echinocereeae</taxon>
        <taxon>Carnegiea</taxon>
    </lineage>
</organism>
<feature type="compositionally biased region" description="Basic and acidic residues" evidence="1">
    <location>
        <begin position="151"/>
        <end position="161"/>
    </location>
</feature>
<gene>
    <name evidence="3" type="ORF">Cgig2_023008</name>
</gene>